<keyword evidence="5 9" id="KW-1133">Transmembrane helix</keyword>
<feature type="transmembrane region" description="Helical" evidence="9">
    <location>
        <begin position="51"/>
        <end position="74"/>
    </location>
</feature>
<keyword evidence="7" id="KW-0131">Cell cycle</keyword>
<evidence type="ECO:0000256" key="3">
    <source>
        <dbReference type="ARBA" id="ARBA00022618"/>
    </source>
</evidence>
<feature type="domain" description="POTRA" evidence="10">
    <location>
        <begin position="78"/>
        <end position="146"/>
    </location>
</feature>
<accession>A0ABY4YLR3</accession>
<dbReference type="InterPro" id="IPR013685">
    <property type="entry name" value="POTRA_FtsQ_type"/>
</dbReference>
<keyword evidence="6 9" id="KW-0472">Membrane</keyword>
<dbReference type="RefSeq" id="WP_252622612.1">
    <property type="nucleotide sequence ID" value="NZ_CP099490.1"/>
</dbReference>
<gene>
    <name evidence="11" type="ORF">NF557_05980</name>
</gene>
<keyword evidence="12" id="KW-1185">Reference proteome</keyword>
<dbReference type="PANTHER" id="PTHR37820">
    <property type="entry name" value="CELL DIVISION PROTEIN DIVIB"/>
    <property type="match status" value="1"/>
</dbReference>
<dbReference type="InterPro" id="IPR050487">
    <property type="entry name" value="FtsQ_DivIB"/>
</dbReference>
<protein>
    <submittedName>
        <fullName evidence="11">FtsQ-type POTRA domain-containing protein</fullName>
    </submittedName>
</protein>
<keyword evidence="3" id="KW-0132">Cell division</keyword>
<dbReference type="Pfam" id="PF08478">
    <property type="entry name" value="POTRA_1"/>
    <property type="match status" value="1"/>
</dbReference>
<sequence>MRMRKKQDLDQRLRSANGKATAKGRGKTKAKDKARAHKKFRARAAEVRARPWRIVAVLALVAALVGGVVFLFGWSTAFVVEEITTTGADGEVAELAQANAGVPIGRPMARVDTDAVEKRVLQDLRVADVDVGRSWPSTLTLELTLRQPALVVQHSGLRGVLLADAQGVIYDTADEAPEDLPTVRAPKGDLDPAHLQAALALPGALPAAVARQAEDLRLDAAGRLEFTVGSVTVRWGDGTSAELKGRVLEGLLEQEGIDPSGEVDPVTGPIEIDLSTPSTPVVTGLQTASPTD</sequence>
<reference evidence="11" key="1">
    <citation type="submission" date="2022-06" db="EMBL/GenBank/DDBJ databases">
        <title>Ornithinimicrobium JY.X270.</title>
        <authorList>
            <person name="Huang Y."/>
        </authorList>
    </citation>
    <scope>NUCLEOTIDE SEQUENCE</scope>
    <source>
        <strain evidence="11">JY.X270</strain>
    </source>
</reference>
<evidence type="ECO:0000256" key="7">
    <source>
        <dbReference type="ARBA" id="ARBA00023306"/>
    </source>
</evidence>
<feature type="region of interest" description="Disordered" evidence="8">
    <location>
        <begin position="1"/>
        <end position="36"/>
    </location>
</feature>
<evidence type="ECO:0000256" key="1">
    <source>
        <dbReference type="ARBA" id="ARBA00004370"/>
    </source>
</evidence>
<comment type="subcellular location">
    <subcellularLocation>
        <location evidence="1">Membrane</location>
    </subcellularLocation>
</comment>
<evidence type="ECO:0000256" key="4">
    <source>
        <dbReference type="ARBA" id="ARBA00022692"/>
    </source>
</evidence>
<organism evidence="11 12">
    <name type="scientific">Ornithinimicrobium cryptoxanthini</name>
    <dbReference type="NCBI Taxonomy" id="2934161"/>
    <lineage>
        <taxon>Bacteria</taxon>
        <taxon>Bacillati</taxon>
        <taxon>Actinomycetota</taxon>
        <taxon>Actinomycetes</taxon>
        <taxon>Micrococcales</taxon>
        <taxon>Ornithinimicrobiaceae</taxon>
        <taxon>Ornithinimicrobium</taxon>
    </lineage>
</organism>
<dbReference type="PROSITE" id="PS51779">
    <property type="entry name" value="POTRA"/>
    <property type="match status" value="1"/>
</dbReference>
<keyword evidence="2" id="KW-1003">Cell membrane</keyword>
<evidence type="ECO:0000256" key="6">
    <source>
        <dbReference type="ARBA" id="ARBA00023136"/>
    </source>
</evidence>
<evidence type="ECO:0000313" key="12">
    <source>
        <dbReference type="Proteomes" id="UP001056535"/>
    </source>
</evidence>
<evidence type="ECO:0000256" key="9">
    <source>
        <dbReference type="SAM" id="Phobius"/>
    </source>
</evidence>
<evidence type="ECO:0000256" key="2">
    <source>
        <dbReference type="ARBA" id="ARBA00022475"/>
    </source>
</evidence>
<feature type="compositionally biased region" description="Basic and acidic residues" evidence="8">
    <location>
        <begin position="1"/>
        <end position="13"/>
    </location>
</feature>
<feature type="compositionally biased region" description="Basic residues" evidence="8">
    <location>
        <begin position="22"/>
        <end position="36"/>
    </location>
</feature>
<proteinExistence type="predicted"/>
<dbReference type="PANTHER" id="PTHR37820:SF1">
    <property type="entry name" value="CELL DIVISION PROTEIN FTSQ"/>
    <property type="match status" value="1"/>
</dbReference>
<dbReference type="Gene3D" id="3.10.20.310">
    <property type="entry name" value="membrane protein fhac"/>
    <property type="match status" value="1"/>
</dbReference>
<evidence type="ECO:0000256" key="5">
    <source>
        <dbReference type="ARBA" id="ARBA00022989"/>
    </source>
</evidence>
<dbReference type="Proteomes" id="UP001056535">
    <property type="component" value="Chromosome"/>
</dbReference>
<dbReference type="InterPro" id="IPR034746">
    <property type="entry name" value="POTRA"/>
</dbReference>
<evidence type="ECO:0000259" key="10">
    <source>
        <dbReference type="PROSITE" id="PS51779"/>
    </source>
</evidence>
<evidence type="ECO:0000313" key="11">
    <source>
        <dbReference type="EMBL" id="USQ77460.1"/>
    </source>
</evidence>
<keyword evidence="4 9" id="KW-0812">Transmembrane</keyword>
<name>A0ABY4YLR3_9MICO</name>
<dbReference type="EMBL" id="CP099490">
    <property type="protein sequence ID" value="USQ77460.1"/>
    <property type="molecule type" value="Genomic_DNA"/>
</dbReference>
<evidence type="ECO:0000256" key="8">
    <source>
        <dbReference type="SAM" id="MobiDB-lite"/>
    </source>
</evidence>